<dbReference type="InterPro" id="IPR009326">
    <property type="entry name" value="DUF984"/>
</dbReference>
<dbReference type="Proteomes" id="UP001303115">
    <property type="component" value="Unassembled WGS sequence"/>
</dbReference>
<dbReference type="SUPFAM" id="SSF88697">
    <property type="entry name" value="PUA domain-like"/>
    <property type="match status" value="1"/>
</dbReference>
<dbReference type="SMART" id="SM01022">
    <property type="entry name" value="ASCH"/>
    <property type="match status" value="1"/>
</dbReference>
<reference evidence="3" key="1">
    <citation type="journal article" date="2023" name="Mol. Phylogenet. Evol.">
        <title>Genome-scale phylogeny and comparative genomics of the fungal order Sordariales.</title>
        <authorList>
            <person name="Hensen N."/>
            <person name="Bonometti L."/>
            <person name="Westerberg I."/>
            <person name="Brannstrom I.O."/>
            <person name="Guillou S."/>
            <person name="Cros-Aarteil S."/>
            <person name="Calhoun S."/>
            <person name="Haridas S."/>
            <person name="Kuo A."/>
            <person name="Mondo S."/>
            <person name="Pangilinan J."/>
            <person name="Riley R."/>
            <person name="LaButti K."/>
            <person name="Andreopoulos B."/>
            <person name="Lipzen A."/>
            <person name="Chen C."/>
            <person name="Yan M."/>
            <person name="Daum C."/>
            <person name="Ng V."/>
            <person name="Clum A."/>
            <person name="Steindorff A."/>
            <person name="Ohm R.A."/>
            <person name="Martin F."/>
            <person name="Silar P."/>
            <person name="Natvig D.O."/>
            <person name="Lalanne C."/>
            <person name="Gautier V."/>
            <person name="Ament-Velasquez S.L."/>
            <person name="Kruys A."/>
            <person name="Hutchinson M.I."/>
            <person name="Powell A.J."/>
            <person name="Barry K."/>
            <person name="Miller A.N."/>
            <person name="Grigoriev I.V."/>
            <person name="Debuchy R."/>
            <person name="Gladieux P."/>
            <person name="Hiltunen Thoren M."/>
            <person name="Johannesson H."/>
        </authorList>
    </citation>
    <scope>NUCLEOTIDE SEQUENCE [LARGE SCALE GENOMIC DNA]</scope>
    <source>
        <strain evidence="3">CBS 284.82</strain>
    </source>
</reference>
<dbReference type="PANTHER" id="PTHR39203">
    <property type="entry name" value="CYTOPLASMIC PROTEIN-RELATED"/>
    <property type="match status" value="1"/>
</dbReference>
<evidence type="ECO:0000259" key="1">
    <source>
        <dbReference type="SMART" id="SM01022"/>
    </source>
</evidence>
<dbReference type="PANTHER" id="PTHR39203:SF1">
    <property type="entry name" value="CYTOPLASMIC PROTEIN"/>
    <property type="match status" value="1"/>
</dbReference>
<evidence type="ECO:0000313" key="3">
    <source>
        <dbReference type="Proteomes" id="UP001303115"/>
    </source>
</evidence>
<feature type="domain" description="ASCH" evidence="1">
    <location>
        <begin position="33"/>
        <end position="149"/>
    </location>
</feature>
<dbReference type="EMBL" id="MU854425">
    <property type="protein sequence ID" value="KAK4038573.1"/>
    <property type="molecule type" value="Genomic_DNA"/>
</dbReference>
<proteinExistence type="predicted"/>
<comment type="caution">
    <text evidence="2">The sequence shown here is derived from an EMBL/GenBank/DDBJ whole genome shotgun (WGS) entry which is preliminary data.</text>
</comment>
<protein>
    <submittedName>
        <fullName evidence="2">PUA-like domain-containing protein</fullName>
    </submittedName>
</protein>
<gene>
    <name evidence="2" type="ORF">C8A01DRAFT_17365</name>
</gene>
<keyword evidence="3" id="KW-1185">Reference proteome</keyword>
<dbReference type="Gene3D" id="3.10.400.10">
    <property type="entry name" value="Sulfate adenylyltransferase"/>
    <property type="match status" value="1"/>
</dbReference>
<accession>A0AAN6SQQ4</accession>
<evidence type="ECO:0000313" key="2">
    <source>
        <dbReference type="EMBL" id="KAK4038573.1"/>
    </source>
</evidence>
<name>A0AAN6SQQ4_9PEZI</name>
<dbReference type="AlphaFoldDB" id="A0AAN6SQQ4"/>
<organism evidence="2 3">
    <name type="scientific">Parachaetomium inaequale</name>
    <dbReference type="NCBI Taxonomy" id="2588326"/>
    <lineage>
        <taxon>Eukaryota</taxon>
        <taxon>Fungi</taxon>
        <taxon>Dikarya</taxon>
        <taxon>Ascomycota</taxon>
        <taxon>Pezizomycotina</taxon>
        <taxon>Sordariomycetes</taxon>
        <taxon>Sordariomycetidae</taxon>
        <taxon>Sordariales</taxon>
        <taxon>Chaetomiaceae</taxon>
        <taxon>Parachaetomium</taxon>
    </lineage>
</organism>
<dbReference type="InterPro" id="IPR015947">
    <property type="entry name" value="PUA-like_sf"/>
</dbReference>
<dbReference type="Pfam" id="PF04266">
    <property type="entry name" value="ASCH"/>
    <property type="match status" value="1"/>
</dbReference>
<dbReference type="InterPro" id="IPR007374">
    <property type="entry name" value="ASCH_domain"/>
</dbReference>
<sequence length="171" mass="18535">MSAIDPSRPDIVAFMAGASSALGCTLPPPKDVFNFGGPSPALADERLLLAVQGKKTATTSWPVPDPLYWGVGDMSVILDGKGAPTALMRTTSLVQCRFRDVDEEFALAEAEGDYEAYRTGHVTFYRLQENGEAFGDESVVLCERFEVIYSVLGEQQDVRPVGIADSDQCHE</sequence>